<comment type="function">
    <text evidence="10 11">Phosphorylation of dTMP to form dTDP in both de novo and salvage pathways of dTTP synthesis.</text>
</comment>
<gene>
    <name evidence="11" type="primary">tmk</name>
    <name evidence="14" type="ORF">ATX59_06895</name>
    <name evidence="13" type="ORF">GA838_01755</name>
</gene>
<dbReference type="InterPro" id="IPR018095">
    <property type="entry name" value="Thymidylate_kin_CS"/>
</dbReference>
<comment type="similarity">
    <text evidence="1 11">Belongs to the thymidylate kinase family.</text>
</comment>
<evidence type="ECO:0000256" key="8">
    <source>
        <dbReference type="ARBA" id="ARBA00022840"/>
    </source>
</evidence>
<dbReference type="PANTHER" id="PTHR10344:SF4">
    <property type="entry name" value="UMP-CMP KINASE 2, MITOCHONDRIAL"/>
    <property type="match status" value="1"/>
</dbReference>
<feature type="binding site" evidence="11">
    <location>
        <begin position="11"/>
        <end position="18"/>
    </location>
    <ligand>
        <name>ATP</name>
        <dbReference type="ChEBI" id="CHEBI:30616"/>
    </ligand>
</feature>
<dbReference type="GO" id="GO:0004798">
    <property type="term" value="F:dTMP kinase activity"/>
    <property type="evidence" value="ECO:0007669"/>
    <property type="project" value="UniProtKB-UniRule"/>
</dbReference>
<evidence type="ECO:0000313" key="16">
    <source>
        <dbReference type="Proteomes" id="UP001281024"/>
    </source>
</evidence>
<dbReference type="Proteomes" id="UP000181728">
    <property type="component" value="Unassembled WGS sequence"/>
</dbReference>
<evidence type="ECO:0000256" key="2">
    <source>
        <dbReference type="ARBA" id="ARBA00012980"/>
    </source>
</evidence>
<evidence type="ECO:0000256" key="1">
    <source>
        <dbReference type="ARBA" id="ARBA00009776"/>
    </source>
</evidence>
<evidence type="ECO:0000313" key="14">
    <source>
        <dbReference type="EMBL" id="OIM20825.1"/>
    </source>
</evidence>
<dbReference type="EMBL" id="MLOK01000047">
    <property type="protein sequence ID" value="OIM20825.1"/>
    <property type="molecule type" value="Genomic_DNA"/>
</dbReference>
<evidence type="ECO:0000259" key="12">
    <source>
        <dbReference type="Pfam" id="PF02223"/>
    </source>
</evidence>
<keyword evidence="8 11" id="KW-0067">ATP-binding</keyword>
<proteinExistence type="inferred from homology"/>
<dbReference type="InterPro" id="IPR018094">
    <property type="entry name" value="Thymidylate_kinase"/>
</dbReference>
<dbReference type="EMBL" id="WERV01000001">
    <property type="protein sequence ID" value="MDV7714507.1"/>
    <property type="molecule type" value="Genomic_DNA"/>
</dbReference>
<dbReference type="GO" id="GO:0006227">
    <property type="term" value="P:dUDP biosynthetic process"/>
    <property type="evidence" value="ECO:0007669"/>
    <property type="project" value="TreeGrafter"/>
</dbReference>
<dbReference type="AlphaFoldDB" id="A0A3S7H8W5"/>
<dbReference type="GO" id="GO:0006233">
    <property type="term" value="P:dTDP biosynthetic process"/>
    <property type="evidence" value="ECO:0007669"/>
    <property type="project" value="InterPro"/>
</dbReference>
<dbReference type="Proteomes" id="UP001281024">
    <property type="component" value="Unassembled WGS sequence"/>
</dbReference>
<dbReference type="PANTHER" id="PTHR10344">
    <property type="entry name" value="THYMIDYLATE KINASE"/>
    <property type="match status" value="1"/>
</dbReference>
<dbReference type="GO" id="GO:0005524">
    <property type="term" value="F:ATP binding"/>
    <property type="evidence" value="ECO:0007669"/>
    <property type="project" value="UniProtKB-UniRule"/>
</dbReference>
<evidence type="ECO:0000313" key="15">
    <source>
        <dbReference type="Proteomes" id="UP000181728"/>
    </source>
</evidence>
<evidence type="ECO:0000256" key="5">
    <source>
        <dbReference type="ARBA" id="ARBA00022727"/>
    </source>
</evidence>
<feature type="domain" description="Thymidylate kinase-like" evidence="12">
    <location>
        <begin position="9"/>
        <end position="197"/>
    </location>
</feature>
<dbReference type="GO" id="GO:0006235">
    <property type="term" value="P:dTTP biosynthetic process"/>
    <property type="evidence" value="ECO:0007669"/>
    <property type="project" value="UniProtKB-UniRule"/>
</dbReference>
<evidence type="ECO:0000256" key="3">
    <source>
        <dbReference type="ARBA" id="ARBA00017144"/>
    </source>
</evidence>
<dbReference type="Gene3D" id="3.40.50.300">
    <property type="entry name" value="P-loop containing nucleotide triphosphate hydrolases"/>
    <property type="match status" value="1"/>
</dbReference>
<dbReference type="FunFam" id="3.40.50.300:FF:000225">
    <property type="entry name" value="Thymidylate kinase"/>
    <property type="match status" value="1"/>
</dbReference>
<organism evidence="13 16">
    <name type="scientific">Oenococcus oeni</name>
    <name type="common">Leuconostoc oenos</name>
    <dbReference type="NCBI Taxonomy" id="1247"/>
    <lineage>
        <taxon>Bacteria</taxon>
        <taxon>Bacillati</taxon>
        <taxon>Bacillota</taxon>
        <taxon>Bacilli</taxon>
        <taxon>Lactobacillales</taxon>
        <taxon>Lactobacillaceae</taxon>
        <taxon>Oenococcus</taxon>
    </lineage>
</organism>
<evidence type="ECO:0000256" key="6">
    <source>
        <dbReference type="ARBA" id="ARBA00022741"/>
    </source>
</evidence>
<accession>A0A3S7H8W5</accession>
<dbReference type="InterPro" id="IPR039430">
    <property type="entry name" value="Thymidylate_kin-like_dom"/>
</dbReference>
<evidence type="ECO:0000256" key="4">
    <source>
        <dbReference type="ARBA" id="ARBA00022679"/>
    </source>
</evidence>
<dbReference type="PROSITE" id="PS01331">
    <property type="entry name" value="THYMIDYLATE_KINASE"/>
    <property type="match status" value="1"/>
</dbReference>
<evidence type="ECO:0000256" key="9">
    <source>
        <dbReference type="ARBA" id="ARBA00048743"/>
    </source>
</evidence>
<keyword evidence="6 11" id="KW-0547">Nucleotide-binding</keyword>
<dbReference type="CDD" id="cd01672">
    <property type="entry name" value="TMPK"/>
    <property type="match status" value="1"/>
</dbReference>
<protein>
    <recommendedName>
        <fullName evidence="3 11">Thymidylate kinase</fullName>
        <ecNumber evidence="2 11">2.7.4.9</ecNumber>
    </recommendedName>
    <alternativeName>
        <fullName evidence="11">dTMP kinase</fullName>
    </alternativeName>
</protein>
<dbReference type="HAMAP" id="MF_00165">
    <property type="entry name" value="Thymidylate_kinase"/>
    <property type="match status" value="1"/>
</dbReference>
<keyword evidence="5 11" id="KW-0545">Nucleotide biosynthesis</keyword>
<evidence type="ECO:0000313" key="13">
    <source>
        <dbReference type="EMBL" id="MDV7714507.1"/>
    </source>
</evidence>
<keyword evidence="4 11" id="KW-0808">Transferase</keyword>
<reference evidence="14 15" key="1">
    <citation type="journal article" date="2016" name="BMC Genomics">
        <title>Consensus pan-genome assembly of the specialised wine bacterium Oenococcus oeni.</title>
        <authorList>
            <person name="Sternes P.R."/>
            <person name="Borneman A.R."/>
        </authorList>
    </citation>
    <scope>NUCLEOTIDE SEQUENCE [LARGE SCALE GENOMIC DNA]</scope>
    <source>
        <strain evidence="14 15">AWRIB661</strain>
    </source>
</reference>
<dbReference type="GO" id="GO:0005829">
    <property type="term" value="C:cytosol"/>
    <property type="evidence" value="ECO:0007669"/>
    <property type="project" value="TreeGrafter"/>
</dbReference>
<evidence type="ECO:0000256" key="10">
    <source>
        <dbReference type="ARBA" id="ARBA00057735"/>
    </source>
</evidence>
<comment type="caution">
    <text evidence="13">The sequence shown here is derived from an EMBL/GenBank/DDBJ whole genome shotgun (WGS) entry which is preliminary data.</text>
</comment>
<dbReference type="EC" id="2.7.4.9" evidence="2 11"/>
<evidence type="ECO:0000256" key="11">
    <source>
        <dbReference type="HAMAP-Rule" id="MF_00165"/>
    </source>
</evidence>
<dbReference type="Pfam" id="PF02223">
    <property type="entry name" value="Thymidylate_kin"/>
    <property type="match status" value="1"/>
</dbReference>
<dbReference type="InterPro" id="IPR027417">
    <property type="entry name" value="P-loop_NTPase"/>
</dbReference>
<name>A0A3S7H8W5_OENOE</name>
<keyword evidence="7 11" id="KW-0418">Kinase</keyword>
<comment type="catalytic activity">
    <reaction evidence="9 11">
        <text>dTMP + ATP = dTDP + ADP</text>
        <dbReference type="Rhea" id="RHEA:13517"/>
        <dbReference type="ChEBI" id="CHEBI:30616"/>
        <dbReference type="ChEBI" id="CHEBI:58369"/>
        <dbReference type="ChEBI" id="CHEBI:63528"/>
        <dbReference type="ChEBI" id="CHEBI:456216"/>
        <dbReference type="EC" id="2.7.4.9"/>
    </reaction>
</comment>
<sequence length="213" mass="23712">MKKGFFITIEGPDGAGKTSLLDNLMPALRDIFGDNLIETREPGGVRISEAIRKIVLGLKYPEMNRRTEALLFAAARAQHMVEKIEPALADGKIVLSDRFVDSSIAYQGGGRELGIEAVSEINNFATNGLQPNLTLLLDLPSEVGIARIMKHRSDEVNRLDKDRLVFHKKVRQTYLQLAKDQPNRIKVLDATQSPEKIAINALQLIQESLKGWI</sequence>
<dbReference type="RefSeq" id="WP_002816833.1">
    <property type="nucleotide sequence ID" value="NZ_CP014324.1"/>
</dbReference>
<evidence type="ECO:0000256" key="7">
    <source>
        <dbReference type="ARBA" id="ARBA00022777"/>
    </source>
</evidence>
<dbReference type="SUPFAM" id="SSF52540">
    <property type="entry name" value="P-loop containing nucleoside triphosphate hydrolases"/>
    <property type="match status" value="1"/>
</dbReference>
<reference evidence="13" key="2">
    <citation type="submission" date="2019-10" db="EMBL/GenBank/DDBJ databases">
        <title>Malate fermentation in French cider.</title>
        <authorList>
            <person name="Cousin F.J."/>
            <person name="Medina Fernandez S."/>
            <person name="Misery B."/>
            <person name="Laplace J.-M."/>
            <person name="Cretenet M."/>
        </authorList>
    </citation>
    <scope>NUCLEOTIDE SEQUENCE</scope>
    <source>
        <strain evidence="13">UCMA15129</strain>
    </source>
</reference>
<dbReference type="NCBIfam" id="TIGR00041">
    <property type="entry name" value="DTMP_kinase"/>
    <property type="match status" value="1"/>
</dbReference>